<dbReference type="PANTHER" id="PTHR42680">
    <property type="entry name" value="DCTP DEAMINASE"/>
    <property type="match status" value="1"/>
</dbReference>
<comment type="caution">
    <text evidence="2">The sequence shown here is derived from an EMBL/GenBank/DDBJ whole genome shotgun (WGS) entry which is preliminary data.</text>
</comment>
<dbReference type="InterPro" id="IPR036157">
    <property type="entry name" value="dUTPase-like_sf"/>
</dbReference>
<keyword evidence="1" id="KW-0546">Nucleotide metabolism</keyword>
<reference evidence="2 3" key="1">
    <citation type="submission" date="2018-01" db="EMBL/GenBank/DDBJ databases">
        <title>Draft genome sequence of Sphaerisporangium sp. 7K107.</title>
        <authorList>
            <person name="Sahin N."/>
            <person name="Saygin H."/>
            <person name="Ay H."/>
        </authorList>
    </citation>
    <scope>NUCLEOTIDE SEQUENCE [LARGE SCALE GENOMIC DNA]</scope>
    <source>
        <strain evidence="2 3">7K107</strain>
    </source>
</reference>
<organism evidence="2 3">
    <name type="scientific">Spongiactinospora gelatinilytica</name>
    <dbReference type="NCBI Taxonomy" id="2666298"/>
    <lineage>
        <taxon>Bacteria</taxon>
        <taxon>Bacillati</taxon>
        <taxon>Actinomycetota</taxon>
        <taxon>Actinomycetes</taxon>
        <taxon>Streptosporangiales</taxon>
        <taxon>Streptosporangiaceae</taxon>
        <taxon>Spongiactinospora</taxon>
    </lineage>
</organism>
<dbReference type="RefSeq" id="WP_111167853.1">
    <property type="nucleotide sequence ID" value="NZ_POUA01000102.1"/>
</dbReference>
<name>A0A2W2GTL5_9ACTN</name>
<protein>
    <submittedName>
        <fullName evidence="2">Deoxycytidine deaminase</fullName>
    </submittedName>
</protein>
<dbReference type="Pfam" id="PF22769">
    <property type="entry name" value="DCD"/>
    <property type="match status" value="1"/>
</dbReference>
<dbReference type="EMBL" id="POUA01000102">
    <property type="protein sequence ID" value="PZG45879.1"/>
    <property type="molecule type" value="Genomic_DNA"/>
</dbReference>
<dbReference type="Gene3D" id="2.70.40.10">
    <property type="match status" value="1"/>
</dbReference>
<dbReference type="InterPro" id="IPR011962">
    <property type="entry name" value="dCTP_deaminase"/>
</dbReference>
<sequence>MILTGPAIAAELQRDRITIDPFDPALLNPNSVNYRLGPALRVHRSAVIDPLADHPTDEIIIPAGGIVLQPRRIYLGTTLERIGSAYYVPSLIGRSSLSRLGVFLQISADLGNLGAVHRWTLEIVAVQPIRLYTGMIVGQISFWVPHGVVPSYDGHFGRFSTAVTPPPRLLTTA</sequence>
<dbReference type="GO" id="GO:0015949">
    <property type="term" value="P:nucleobase-containing small molecule interconversion"/>
    <property type="evidence" value="ECO:0007669"/>
    <property type="project" value="TreeGrafter"/>
</dbReference>
<dbReference type="PANTHER" id="PTHR42680:SF3">
    <property type="entry name" value="DCTP DEAMINASE"/>
    <property type="match status" value="1"/>
</dbReference>
<dbReference type="SUPFAM" id="SSF51283">
    <property type="entry name" value="dUTPase-like"/>
    <property type="match status" value="1"/>
</dbReference>
<dbReference type="Proteomes" id="UP000248544">
    <property type="component" value="Unassembled WGS sequence"/>
</dbReference>
<gene>
    <name evidence="2" type="ORF">C1I98_15110</name>
</gene>
<keyword evidence="3" id="KW-1185">Reference proteome</keyword>
<dbReference type="GO" id="GO:0008829">
    <property type="term" value="F:dCTP deaminase activity"/>
    <property type="evidence" value="ECO:0007669"/>
    <property type="project" value="InterPro"/>
</dbReference>
<accession>A0A2W2GTL5</accession>
<evidence type="ECO:0000256" key="1">
    <source>
        <dbReference type="ARBA" id="ARBA00023080"/>
    </source>
</evidence>
<evidence type="ECO:0000313" key="3">
    <source>
        <dbReference type="Proteomes" id="UP000248544"/>
    </source>
</evidence>
<dbReference type="GO" id="GO:0006229">
    <property type="term" value="P:dUTP biosynthetic process"/>
    <property type="evidence" value="ECO:0007669"/>
    <property type="project" value="InterPro"/>
</dbReference>
<proteinExistence type="predicted"/>
<evidence type="ECO:0000313" key="2">
    <source>
        <dbReference type="EMBL" id="PZG45879.1"/>
    </source>
</evidence>
<dbReference type="AlphaFoldDB" id="A0A2W2GTL5"/>